<name>A0A437PE20_9HYPH</name>
<keyword evidence="4" id="KW-0676">Redox-active center</keyword>
<evidence type="ECO:0000259" key="6">
    <source>
        <dbReference type="PROSITE" id="PS51352"/>
    </source>
</evidence>
<organism evidence="7 8">
    <name type="scientific">Methylobacterium oryzihabitans</name>
    <dbReference type="NCBI Taxonomy" id="2499852"/>
    <lineage>
        <taxon>Bacteria</taxon>
        <taxon>Pseudomonadati</taxon>
        <taxon>Pseudomonadota</taxon>
        <taxon>Alphaproteobacteria</taxon>
        <taxon>Hyphomicrobiales</taxon>
        <taxon>Methylobacteriaceae</taxon>
        <taxon>Methylobacterium</taxon>
    </lineage>
</organism>
<dbReference type="PANTHER" id="PTHR13887">
    <property type="entry name" value="GLUTATHIONE S-TRANSFERASE KAPPA"/>
    <property type="match status" value="1"/>
</dbReference>
<dbReference type="Gene3D" id="3.40.30.10">
    <property type="entry name" value="Glutaredoxin"/>
    <property type="match status" value="1"/>
</dbReference>
<dbReference type="InterPro" id="IPR041205">
    <property type="entry name" value="ScsC_N"/>
</dbReference>
<dbReference type="InterPro" id="IPR036249">
    <property type="entry name" value="Thioredoxin-like_sf"/>
</dbReference>
<dbReference type="EMBL" id="SACP01000003">
    <property type="protein sequence ID" value="RVU20518.1"/>
    <property type="molecule type" value="Genomic_DNA"/>
</dbReference>
<evidence type="ECO:0000256" key="3">
    <source>
        <dbReference type="ARBA" id="ARBA00023157"/>
    </source>
</evidence>
<feature type="signal peptide" evidence="5">
    <location>
        <begin position="1"/>
        <end position="24"/>
    </location>
</feature>
<reference evidence="7 8" key="1">
    <citation type="submission" date="2019-01" db="EMBL/GenBank/DDBJ databases">
        <authorList>
            <person name="Chen W.-M."/>
        </authorList>
    </citation>
    <scope>NUCLEOTIDE SEQUENCE [LARGE SCALE GENOMIC DNA]</scope>
    <source>
        <strain evidence="7 8">TER-1</strain>
    </source>
</reference>
<dbReference type="Pfam" id="PF18312">
    <property type="entry name" value="ScsC_N"/>
    <property type="match status" value="1"/>
</dbReference>
<evidence type="ECO:0000256" key="5">
    <source>
        <dbReference type="SAM" id="SignalP"/>
    </source>
</evidence>
<evidence type="ECO:0000313" key="7">
    <source>
        <dbReference type="EMBL" id="RVU20518.1"/>
    </source>
</evidence>
<feature type="domain" description="Thioredoxin" evidence="6">
    <location>
        <begin position="30"/>
        <end position="257"/>
    </location>
</feature>
<dbReference type="Pfam" id="PF01323">
    <property type="entry name" value="DSBA"/>
    <property type="match status" value="1"/>
</dbReference>
<keyword evidence="3" id="KW-1015">Disulfide bond</keyword>
<protein>
    <submittedName>
        <fullName evidence="7">DsbA family protein</fullName>
    </submittedName>
</protein>
<dbReference type="InterPro" id="IPR013766">
    <property type="entry name" value="Thioredoxin_domain"/>
</dbReference>
<dbReference type="CDD" id="cd03023">
    <property type="entry name" value="DsbA_Com1_like"/>
    <property type="match status" value="1"/>
</dbReference>
<comment type="caution">
    <text evidence="7">The sequence shown here is derived from an EMBL/GenBank/DDBJ whole genome shotgun (WGS) entry which is preliminary data.</text>
</comment>
<accession>A0A437PE20</accession>
<evidence type="ECO:0000256" key="1">
    <source>
        <dbReference type="ARBA" id="ARBA00022729"/>
    </source>
</evidence>
<sequence>MPLTRLMPALALTGLVALAAPARAQAPAGAQAAAPFSDAQRQAVEGIIKDYLLKNPEILQEAMTELEKRQQEAQKQAQASALKDSRDTLHGGLGGIVAGNPNGDVTLVEFFDYNCGYCKRALADLQTVMKADPKLKVVLKDFPVLGPESVEASKVALAVKAQLKGDRLFEYHTRLLESRGRVNGERALAVAREMGLDVARVQKDMQAPEVQAALQENVGLGDKLGLSGTPAFIIGDEIIPGAVGAEPIRKTIAGVRQCGHATC</sequence>
<dbReference type="GO" id="GO:0016491">
    <property type="term" value="F:oxidoreductase activity"/>
    <property type="evidence" value="ECO:0007669"/>
    <property type="project" value="UniProtKB-KW"/>
</dbReference>
<evidence type="ECO:0000256" key="4">
    <source>
        <dbReference type="ARBA" id="ARBA00023284"/>
    </source>
</evidence>
<keyword evidence="2" id="KW-0560">Oxidoreductase</keyword>
<dbReference type="OrthoDB" id="9780147at2"/>
<evidence type="ECO:0000313" key="8">
    <source>
        <dbReference type="Proteomes" id="UP000286997"/>
    </source>
</evidence>
<evidence type="ECO:0000256" key="2">
    <source>
        <dbReference type="ARBA" id="ARBA00023002"/>
    </source>
</evidence>
<proteinExistence type="predicted"/>
<dbReference type="AlphaFoldDB" id="A0A437PE20"/>
<dbReference type="InterPro" id="IPR001853">
    <property type="entry name" value="DSBA-like_thioredoxin_dom"/>
</dbReference>
<gene>
    <name evidence="7" type="ORF">EOE48_03985</name>
</gene>
<keyword evidence="8" id="KW-1185">Reference proteome</keyword>
<keyword evidence="1 5" id="KW-0732">Signal</keyword>
<dbReference type="PANTHER" id="PTHR13887:SF14">
    <property type="entry name" value="DISULFIDE BOND FORMATION PROTEIN D"/>
    <property type="match status" value="1"/>
</dbReference>
<feature type="chain" id="PRO_5019104243" evidence="5">
    <location>
        <begin position="25"/>
        <end position="263"/>
    </location>
</feature>
<dbReference type="SUPFAM" id="SSF52833">
    <property type="entry name" value="Thioredoxin-like"/>
    <property type="match status" value="1"/>
</dbReference>
<dbReference type="RefSeq" id="WP_127727493.1">
    <property type="nucleotide sequence ID" value="NZ_SACP01000003.1"/>
</dbReference>
<dbReference type="Proteomes" id="UP000286997">
    <property type="component" value="Unassembled WGS sequence"/>
</dbReference>
<dbReference type="PROSITE" id="PS51352">
    <property type="entry name" value="THIOREDOXIN_2"/>
    <property type="match status" value="1"/>
</dbReference>